<dbReference type="InterPro" id="IPR019547">
    <property type="entry name" value="Lipid_desat"/>
</dbReference>
<feature type="transmembrane region" description="Helical" evidence="6">
    <location>
        <begin position="67"/>
        <end position="89"/>
    </location>
</feature>
<keyword evidence="3 6" id="KW-0812">Transmembrane</keyword>
<dbReference type="Proteomes" id="UP001189429">
    <property type="component" value="Unassembled WGS sequence"/>
</dbReference>
<evidence type="ECO:0000256" key="3">
    <source>
        <dbReference type="ARBA" id="ARBA00022692"/>
    </source>
</evidence>
<feature type="transmembrane region" description="Helical" evidence="6">
    <location>
        <begin position="246"/>
        <end position="269"/>
    </location>
</feature>
<evidence type="ECO:0000256" key="4">
    <source>
        <dbReference type="ARBA" id="ARBA00022989"/>
    </source>
</evidence>
<evidence type="ECO:0000256" key="2">
    <source>
        <dbReference type="ARBA" id="ARBA00007620"/>
    </source>
</evidence>
<comment type="caution">
    <text evidence="8">The sequence shown here is derived from an EMBL/GenBank/DDBJ whole genome shotgun (WGS) entry which is preliminary data.</text>
</comment>
<organism evidence="8 9">
    <name type="scientific">Prorocentrum cordatum</name>
    <dbReference type="NCBI Taxonomy" id="2364126"/>
    <lineage>
        <taxon>Eukaryota</taxon>
        <taxon>Sar</taxon>
        <taxon>Alveolata</taxon>
        <taxon>Dinophyceae</taxon>
        <taxon>Prorocentrales</taxon>
        <taxon>Prorocentraceae</taxon>
        <taxon>Prorocentrum</taxon>
    </lineage>
</organism>
<evidence type="ECO:0000313" key="9">
    <source>
        <dbReference type="Proteomes" id="UP001189429"/>
    </source>
</evidence>
<protein>
    <recommendedName>
        <fullName evidence="7">Lipid desaturase domain-containing protein</fullName>
    </recommendedName>
</protein>
<comment type="subcellular location">
    <subcellularLocation>
        <location evidence="1">Membrane</location>
        <topology evidence="1">Multi-pass membrane protein</topology>
    </subcellularLocation>
</comment>
<keyword evidence="5 6" id="KW-0472">Membrane</keyword>
<dbReference type="Pfam" id="PF10520">
    <property type="entry name" value="Lipid_desat"/>
    <property type="match status" value="1"/>
</dbReference>
<name>A0ABN9UI27_9DINO</name>
<gene>
    <name evidence="8" type="ORF">PCOR1329_LOCUS48281</name>
</gene>
<sequence length="281" mass="31209">MSTDLIQSTMQSDGVTDFANWTVPAAAMKTAVSEGVTDIHDQLPNKLVLALLAVTVLYVLRNCKFRHAWVIPAGYIMADVYMAVLHMFLDHPRTRDCPVGFLKDLALDFQNHHRNPFGVVISNHVSAIDLLNTLTLGLPLFWAVTTKLLKGKSLPPQVILFGFATTCGGILGAYNHVCCHARTHKVPIPEVIRMGQDYGLFPHNEFHRKHHTPPHADNFAFLVGGAPAYDYLYLQLQSCVIHYYEVMAVLFTLVQPFVVSSLMAVYVLLRGEAEAPKAKTA</sequence>
<keyword evidence="4 6" id="KW-1133">Transmembrane helix</keyword>
<evidence type="ECO:0000256" key="5">
    <source>
        <dbReference type="ARBA" id="ARBA00023136"/>
    </source>
</evidence>
<keyword evidence="9" id="KW-1185">Reference proteome</keyword>
<proteinExistence type="inferred from homology"/>
<comment type="similarity">
    <text evidence="2">Belongs to the fatty acid desaturase CarF family.</text>
</comment>
<dbReference type="EMBL" id="CAUYUJ010015830">
    <property type="protein sequence ID" value="CAK0858648.1"/>
    <property type="molecule type" value="Genomic_DNA"/>
</dbReference>
<accession>A0ABN9UI27</accession>
<evidence type="ECO:0000256" key="1">
    <source>
        <dbReference type="ARBA" id="ARBA00004141"/>
    </source>
</evidence>
<feature type="domain" description="Lipid desaturase" evidence="7">
    <location>
        <begin position="75"/>
        <end position="223"/>
    </location>
</feature>
<reference evidence="8" key="1">
    <citation type="submission" date="2023-10" db="EMBL/GenBank/DDBJ databases">
        <authorList>
            <person name="Chen Y."/>
            <person name="Shah S."/>
            <person name="Dougan E. K."/>
            <person name="Thang M."/>
            <person name="Chan C."/>
        </authorList>
    </citation>
    <scope>NUCLEOTIDE SEQUENCE [LARGE SCALE GENOMIC DNA]</scope>
</reference>
<evidence type="ECO:0000313" key="8">
    <source>
        <dbReference type="EMBL" id="CAK0858648.1"/>
    </source>
</evidence>
<evidence type="ECO:0000259" key="7">
    <source>
        <dbReference type="Pfam" id="PF10520"/>
    </source>
</evidence>
<evidence type="ECO:0000256" key="6">
    <source>
        <dbReference type="SAM" id="Phobius"/>
    </source>
</evidence>